<dbReference type="PIRSF" id="PIRSF033535">
    <property type="entry name" value="UCP033535_plp"/>
    <property type="match status" value="1"/>
</dbReference>
<gene>
    <name evidence="2" type="ORF">SAMN02745753_00654</name>
</gene>
<dbReference type="Pfam" id="PF10054">
    <property type="entry name" value="DUF2291"/>
    <property type="match status" value="1"/>
</dbReference>
<keyword evidence="2" id="KW-0449">Lipoprotein</keyword>
<accession>A0A1M4VGY8</accession>
<evidence type="ECO:0000313" key="2">
    <source>
        <dbReference type="EMBL" id="SHE68208.1"/>
    </source>
</evidence>
<feature type="transmembrane region" description="Helical" evidence="1">
    <location>
        <begin position="21"/>
        <end position="44"/>
    </location>
</feature>
<dbReference type="OrthoDB" id="6631333at2"/>
<keyword evidence="3" id="KW-1185">Reference proteome</keyword>
<dbReference type="RefSeq" id="WP_072838291.1">
    <property type="nucleotide sequence ID" value="NZ_FQVF01000003.1"/>
</dbReference>
<keyword evidence="1" id="KW-0812">Transmembrane</keyword>
<keyword evidence="1" id="KW-1133">Transmembrane helix</keyword>
<protein>
    <submittedName>
        <fullName evidence="2">Predicted lipoprotein</fullName>
    </submittedName>
</protein>
<dbReference type="STRING" id="1122206.SAMN02745753_00654"/>
<proteinExistence type="predicted"/>
<dbReference type="EMBL" id="FQVF01000003">
    <property type="protein sequence ID" value="SHE68208.1"/>
    <property type="molecule type" value="Genomic_DNA"/>
</dbReference>
<dbReference type="AlphaFoldDB" id="A0A1M4VGY8"/>
<name>A0A1M4VGY8_9GAMM</name>
<dbReference type="InterPro" id="IPR036215">
    <property type="entry name" value="TM0957-like_sf"/>
</dbReference>
<sequence length="221" mass="23819">MIKATTQSQLSNQISAKKRKIALVSAISATIIFGAMALDTTVIVNGSVNDLRQQVFSPDNYANTHYADIKSYVLDNSVNAITLLKELQIDKKAAGDKYGVGGGIGPVIPVSFEGTIDSGRSGIFKVSIPGFPDNQTVRIQTGPAINGTDLRDATGKISFGEFTNQIEYQDVGAALNRAMKADILEDLDRTTLTGKIVEITGVFRLINAKNWLVTPVRMNLK</sequence>
<reference evidence="3" key="1">
    <citation type="submission" date="2016-11" db="EMBL/GenBank/DDBJ databases">
        <authorList>
            <person name="Varghese N."/>
            <person name="Submissions S."/>
        </authorList>
    </citation>
    <scope>NUCLEOTIDE SEQUENCE [LARGE SCALE GENOMIC DNA]</scope>
    <source>
        <strain evidence="3">DSM 16579</strain>
    </source>
</reference>
<keyword evidence="1" id="KW-0472">Membrane</keyword>
<organism evidence="2 3">
    <name type="scientific">Marinomonas polaris DSM 16579</name>
    <dbReference type="NCBI Taxonomy" id="1122206"/>
    <lineage>
        <taxon>Bacteria</taxon>
        <taxon>Pseudomonadati</taxon>
        <taxon>Pseudomonadota</taxon>
        <taxon>Gammaproteobacteria</taxon>
        <taxon>Oceanospirillales</taxon>
        <taxon>Oceanospirillaceae</taxon>
        <taxon>Marinomonas</taxon>
    </lineage>
</organism>
<dbReference type="SUPFAM" id="SSF141318">
    <property type="entry name" value="TM0957-like"/>
    <property type="match status" value="1"/>
</dbReference>
<dbReference type="Proteomes" id="UP000184517">
    <property type="component" value="Unassembled WGS sequence"/>
</dbReference>
<evidence type="ECO:0000313" key="3">
    <source>
        <dbReference type="Proteomes" id="UP000184517"/>
    </source>
</evidence>
<dbReference type="InterPro" id="IPR014582">
    <property type="entry name" value="UCP033535_lipo"/>
</dbReference>
<evidence type="ECO:0000256" key="1">
    <source>
        <dbReference type="SAM" id="Phobius"/>
    </source>
</evidence>